<proteinExistence type="predicted"/>
<organism evidence="1 2">
    <name type="scientific">Paenibacillus mesotrionivorans</name>
    <dbReference type="NCBI Taxonomy" id="3160968"/>
    <lineage>
        <taxon>Bacteria</taxon>
        <taxon>Bacillati</taxon>
        <taxon>Bacillota</taxon>
        <taxon>Bacilli</taxon>
        <taxon>Bacillales</taxon>
        <taxon>Paenibacillaceae</taxon>
        <taxon>Paenibacillus</taxon>
    </lineage>
</organism>
<keyword evidence="2" id="KW-1185">Reference proteome</keyword>
<reference evidence="1" key="1">
    <citation type="submission" date="2024-12" db="EMBL/GenBank/DDBJ databases">
        <authorList>
            <person name="Wu N."/>
        </authorList>
    </citation>
    <scope>NUCLEOTIDE SEQUENCE</scope>
    <source>
        <strain evidence="1">P15</strain>
    </source>
</reference>
<evidence type="ECO:0000313" key="2">
    <source>
        <dbReference type="Proteomes" id="UP001631969"/>
    </source>
</evidence>
<sequence>MLRIQRNDNQPNMKNKKKGGELPLAPLSKQAFSPWKGAGRIALVYLVLGSLWILFTDRAVSALALDEQWITKINMIKGWFFVFTTAVLIFSLIFRMLAEIKRKETFLELAYKDAVGSHERLESAYEEIIATEDELRMQYSQLIENQRRLAESEEMLQHLAYHDPLTGLPNRLALFELAGKELLETGETRAALLFVDIDNFKYVNDTMGHAFGDRLIQHAGQRLEEIIGERGGIYRFGGDEFIVLLAMSREEADEAAAEILSAFKETVDVDGSLLRISMSIGMSLYPEHGKDIEELLKYADIAMFQAKSAGKGSYVVFESWLTDSFSERMRIENRLYAAMENNEFHLVYQPQVDPAGKRVTGLEALVRWNSPELGQVSPVRFIKVAEDTHFIIPLGAWILEEACRYLKSLHDKGFPELTMSVNISMPQLLQTDFYELVLETLASSGLSPKDLELELTETVLLKSYDHVLPKLAALRGIQVKIALDDFGTGYSSLSYLTNLPITTLKIDKSFIDLLSTDDPQGSLVEEIIRIGRRMNLTVVAEGVETRDQLDRLTEQGCDRIQGYYFSRPLPPEELEVFLAGWSSTPGANG</sequence>
<protein>
    <submittedName>
        <fullName evidence="1">Bifunctional diguanylate cyclase/phosphodiesterase</fullName>
    </submittedName>
</protein>
<name>A0ACC7NXQ0_9BACL</name>
<gene>
    <name evidence="1" type="ORF">ACI1P1_07570</name>
</gene>
<dbReference type="EMBL" id="JBJURJ010000004">
    <property type="protein sequence ID" value="MFM9328139.1"/>
    <property type="molecule type" value="Genomic_DNA"/>
</dbReference>
<dbReference type="Proteomes" id="UP001631969">
    <property type="component" value="Unassembled WGS sequence"/>
</dbReference>
<evidence type="ECO:0000313" key="1">
    <source>
        <dbReference type="EMBL" id="MFM9328139.1"/>
    </source>
</evidence>
<comment type="caution">
    <text evidence="1">The sequence shown here is derived from an EMBL/GenBank/DDBJ whole genome shotgun (WGS) entry which is preliminary data.</text>
</comment>
<accession>A0ACC7NXQ0</accession>